<dbReference type="Pfam" id="PF13202">
    <property type="entry name" value="EF-hand_5"/>
    <property type="match status" value="1"/>
</dbReference>
<protein>
    <recommendedName>
        <fullName evidence="2 11">peptidylprolyl isomerase</fullName>
        <ecNumber evidence="2 11">5.2.1.8</ecNumber>
    </recommendedName>
</protein>
<evidence type="ECO:0000313" key="16">
    <source>
        <dbReference type="Proteomes" id="UP000335636"/>
    </source>
</evidence>
<dbReference type="AlphaFoldDB" id="A0A5E4B997"/>
<dbReference type="InterPro" id="IPR018247">
    <property type="entry name" value="EF_Hand_1_Ca_BS"/>
</dbReference>
<dbReference type="InterPro" id="IPR001179">
    <property type="entry name" value="PPIase_FKBP_dom"/>
</dbReference>
<dbReference type="GO" id="GO:0005783">
    <property type="term" value="C:endoplasmic reticulum"/>
    <property type="evidence" value="ECO:0007669"/>
    <property type="project" value="UniProtKB-ARBA"/>
</dbReference>
<dbReference type="EMBL" id="CABDUW010000306">
    <property type="protein sequence ID" value="VTJ65419.1"/>
    <property type="molecule type" value="Genomic_DNA"/>
</dbReference>
<sequence length="378" mass="42986">MTYDNACHASEFCPGKSHPKRKTRGGERGGIVGPVPGIMHFLSRLVVFFYLWGFITAQGLKKEESPEEVKIEILHRPENCSKTSKKGDLLNAHYDGYLAKDGSKFYCSRTQNEGHPKWFVLGVGQVIKGLDIAMMDMCPGEKRKVIIPPSFAYGKEGYGIMHFLSRLVVFFYLWGFITAQGLKKEESPEEVKIEILHRPENCSKTSKKGDLLNAHYDGYLAKDGSKFYCSRTQNEGHPKWFVLGVGQVIKGLDIAMMDMCPGEKRKVIIPPSFAYGKEGYADGKIPPDATLIFEIELYAVTKGPRSIETFKQIDTDNDRQLSKTEINHYLKKEFEKDEKPRDKSYQNAVLEDIFKKNDHDGDGFISPKEYNVYQHDEL</sequence>
<dbReference type="PROSITE" id="PS50222">
    <property type="entry name" value="EF_HAND_2"/>
    <property type="match status" value="2"/>
</dbReference>
<evidence type="ECO:0000256" key="1">
    <source>
        <dbReference type="ARBA" id="ARBA00000971"/>
    </source>
</evidence>
<evidence type="ECO:0000256" key="8">
    <source>
        <dbReference type="ARBA" id="ARBA00023110"/>
    </source>
</evidence>
<keyword evidence="16" id="KW-1185">Reference proteome</keyword>
<keyword evidence="6" id="KW-0256">Endoplasmic reticulum</keyword>
<dbReference type="Gene3D" id="3.10.50.40">
    <property type="match status" value="2"/>
</dbReference>
<keyword evidence="9" id="KW-0325">Glycoprotein</keyword>
<dbReference type="Proteomes" id="UP000335636">
    <property type="component" value="Unassembled WGS sequence"/>
</dbReference>
<evidence type="ECO:0000256" key="2">
    <source>
        <dbReference type="ARBA" id="ARBA00013194"/>
    </source>
</evidence>
<keyword evidence="5" id="KW-0677">Repeat</keyword>
<proteinExistence type="predicted"/>
<evidence type="ECO:0000256" key="12">
    <source>
        <dbReference type="SAM" id="Phobius"/>
    </source>
</evidence>
<comment type="catalytic activity">
    <reaction evidence="1 11">
        <text>[protein]-peptidylproline (omega=180) = [protein]-peptidylproline (omega=0)</text>
        <dbReference type="Rhea" id="RHEA:16237"/>
        <dbReference type="Rhea" id="RHEA-COMP:10747"/>
        <dbReference type="Rhea" id="RHEA-COMP:10748"/>
        <dbReference type="ChEBI" id="CHEBI:83833"/>
        <dbReference type="ChEBI" id="CHEBI:83834"/>
        <dbReference type="EC" id="5.2.1.8"/>
    </reaction>
</comment>
<keyword evidence="8 11" id="KW-0697">Rotamase</keyword>
<keyword evidence="4" id="KW-0732">Signal</keyword>
<evidence type="ECO:0000256" key="3">
    <source>
        <dbReference type="ARBA" id="ARBA00022723"/>
    </source>
</evidence>
<keyword evidence="3" id="KW-0479">Metal-binding</keyword>
<dbReference type="GO" id="GO:0003755">
    <property type="term" value="F:peptidyl-prolyl cis-trans isomerase activity"/>
    <property type="evidence" value="ECO:0007669"/>
    <property type="project" value="UniProtKB-KW"/>
</dbReference>
<dbReference type="FunFam" id="3.10.50.40:FF:000006">
    <property type="entry name" value="Peptidyl-prolyl cis-trans isomerase"/>
    <property type="match status" value="2"/>
</dbReference>
<evidence type="ECO:0000259" key="14">
    <source>
        <dbReference type="PROSITE" id="PS50222"/>
    </source>
</evidence>
<evidence type="ECO:0000256" key="10">
    <source>
        <dbReference type="ARBA" id="ARBA00023235"/>
    </source>
</evidence>
<dbReference type="InterPro" id="IPR002048">
    <property type="entry name" value="EF_hand_dom"/>
</dbReference>
<feature type="domain" description="EF-hand" evidence="14">
    <location>
        <begin position="345"/>
        <end position="378"/>
    </location>
</feature>
<gene>
    <name evidence="15" type="ORF">MONAX_5E036987</name>
</gene>
<dbReference type="InterPro" id="IPR011992">
    <property type="entry name" value="EF-hand-dom_pair"/>
</dbReference>
<dbReference type="PANTHER" id="PTHR46222:SF2">
    <property type="entry name" value="PEPTIDYL-PROLYL CIS-TRANS ISOMERASE FKBP7"/>
    <property type="match status" value="1"/>
</dbReference>
<dbReference type="PROSITE" id="PS50059">
    <property type="entry name" value="FKBP_PPIASE"/>
    <property type="match status" value="2"/>
</dbReference>
<dbReference type="Pfam" id="PF00254">
    <property type="entry name" value="FKBP_C"/>
    <property type="match status" value="2"/>
</dbReference>
<comment type="caution">
    <text evidence="15">The sequence shown here is derived from an EMBL/GenBank/DDBJ whole genome shotgun (WGS) entry which is preliminary data.</text>
</comment>
<keyword evidence="10 11" id="KW-0413">Isomerase</keyword>
<feature type="domain" description="PPIase FKBP-type" evidence="13">
    <location>
        <begin position="87"/>
        <end position="177"/>
    </location>
</feature>
<name>A0A5E4B997_MARMO</name>
<keyword evidence="12" id="KW-1133">Transmembrane helix</keyword>
<organism evidence="15 16">
    <name type="scientific">Marmota monax</name>
    <name type="common">Woodchuck</name>
    <dbReference type="NCBI Taxonomy" id="9995"/>
    <lineage>
        <taxon>Eukaryota</taxon>
        <taxon>Metazoa</taxon>
        <taxon>Chordata</taxon>
        <taxon>Craniata</taxon>
        <taxon>Vertebrata</taxon>
        <taxon>Euteleostomi</taxon>
        <taxon>Mammalia</taxon>
        <taxon>Eutheria</taxon>
        <taxon>Euarchontoglires</taxon>
        <taxon>Glires</taxon>
        <taxon>Rodentia</taxon>
        <taxon>Sciuromorpha</taxon>
        <taxon>Sciuridae</taxon>
        <taxon>Xerinae</taxon>
        <taxon>Marmotini</taxon>
        <taxon>Marmota</taxon>
    </lineage>
</organism>
<dbReference type="SUPFAM" id="SSF47473">
    <property type="entry name" value="EF-hand"/>
    <property type="match status" value="1"/>
</dbReference>
<dbReference type="SUPFAM" id="SSF54534">
    <property type="entry name" value="FKBP-like"/>
    <property type="match status" value="2"/>
</dbReference>
<feature type="domain" description="PPIase FKBP-type" evidence="13">
    <location>
        <begin position="209"/>
        <end position="301"/>
    </location>
</feature>
<keyword evidence="12" id="KW-0812">Transmembrane</keyword>
<dbReference type="EC" id="5.2.1.8" evidence="2 11"/>
<keyword evidence="7" id="KW-0106">Calcium</keyword>
<evidence type="ECO:0000256" key="6">
    <source>
        <dbReference type="ARBA" id="ARBA00022824"/>
    </source>
</evidence>
<keyword evidence="12" id="KW-0472">Membrane</keyword>
<evidence type="ECO:0000256" key="4">
    <source>
        <dbReference type="ARBA" id="ARBA00022729"/>
    </source>
</evidence>
<feature type="transmembrane region" description="Helical" evidence="12">
    <location>
        <begin position="37"/>
        <end position="55"/>
    </location>
</feature>
<dbReference type="InterPro" id="IPR046357">
    <property type="entry name" value="PPIase_dom_sf"/>
</dbReference>
<reference evidence="15" key="1">
    <citation type="submission" date="2019-04" db="EMBL/GenBank/DDBJ databases">
        <authorList>
            <person name="Alioto T."/>
            <person name="Alioto T."/>
        </authorList>
    </citation>
    <scope>NUCLEOTIDE SEQUENCE [LARGE SCALE GENOMIC DNA]</scope>
</reference>
<dbReference type="PROSITE" id="PS00018">
    <property type="entry name" value="EF_HAND_1"/>
    <property type="match status" value="2"/>
</dbReference>
<feature type="domain" description="EF-hand" evidence="14">
    <location>
        <begin position="301"/>
        <end position="336"/>
    </location>
</feature>
<dbReference type="GO" id="GO:0005509">
    <property type="term" value="F:calcium ion binding"/>
    <property type="evidence" value="ECO:0007669"/>
    <property type="project" value="InterPro"/>
</dbReference>
<evidence type="ECO:0000259" key="13">
    <source>
        <dbReference type="PROSITE" id="PS50059"/>
    </source>
</evidence>
<evidence type="ECO:0000256" key="5">
    <source>
        <dbReference type="ARBA" id="ARBA00022737"/>
    </source>
</evidence>
<evidence type="ECO:0000256" key="9">
    <source>
        <dbReference type="ARBA" id="ARBA00023180"/>
    </source>
</evidence>
<evidence type="ECO:0000256" key="7">
    <source>
        <dbReference type="ARBA" id="ARBA00022837"/>
    </source>
</evidence>
<evidence type="ECO:0000256" key="11">
    <source>
        <dbReference type="PROSITE-ProRule" id="PRU00277"/>
    </source>
</evidence>
<dbReference type="Gene3D" id="1.10.238.10">
    <property type="entry name" value="EF-hand"/>
    <property type="match status" value="1"/>
</dbReference>
<dbReference type="PANTHER" id="PTHR46222">
    <property type="entry name" value="PEPTIDYL-PROLYL CIS-TRANS ISOMERASE FKBP7/14"/>
    <property type="match status" value="1"/>
</dbReference>
<accession>A0A5E4B997</accession>
<dbReference type="InterPro" id="IPR052273">
    <property type="entry name" value="PPIase_FKBP"/>
</dbReference>
<evidence type="ECO:0000313" key="15">
    <source>
        <dbReference type="EMBL" id="VTJ65419.1"/>
    </source>
</evidence>